<organism evidence="2 3">
    <name type="scientific">Actinoplanes aureus</name>
    <dbReference type="NCBI Taxonomy" id="2792083"/>
    <lineage>
        <taxon>Bacteria</taxon>
        <taxon>Bacillati</taxon>
        <taxon>Actinomycetota</taxon>
        <taxon>Actinomycetes</taxon>
        <taxon>Micromonosporales</taxon>
        <taxon>Micromonosporaceae</taxon>
        <taxon>Actinoplanes</taxon>
    </lineage>
</organism>
<evidence type="ECO:0000313" key="2">
    <source>
        <dbReference type="EMBL" id="MBG0569166.1"/>
    </source>
</evidence>
<feature type="region of interest" description="Disordered" evidence="1">
    <location>
        <begin position="219"/>
        <end position="258"/>
    </location>
</feature>
<dbReference type="Proteomes" id="UP000598146">
    <property type="component" value="Unassembled WGS sequence"/>
</dbReference>
<evidence type="ECO:0000256" key="1">
    <source>
        <dbReference type="SAM" id="MobiDB-lite"/>
    </source>
</evidence>
<feature type="compositionally biased region" description="Pro residues" evidence="1">
    <location>
        <begin position="245"/>
        <end position="258"/>
    </location>
</feature>
<name>A0A931CLE6_9ACTN</name>
<gene>
    <name evidence="2" type="ORF">I4J89_47940</name>
</gene>
<dbReference type="RefSeq" id="WP_196420910.1">
    <property type="nucleotide sequence ID" value="NZ_JADQTO010000056.1"/>
</dbReference>
<dbReference type="EMBL" id="JADQTO010000056">
    <property type="protein sequence ID" value="MBG0569166.1"/>
    <property type="molecule type" value="Genomic_DNA"/>
</dbReference>
<comment type="caution">
    <text evidence="2">The sequence shown here is derived from an EMBL/GenBank/DDBJ whole genome shotgun (WGS) entry which is preliminary data.</text>
</comment>
<sequence>MGTAWNGDGRINGLADVRAALGRVNAAAQHRGTTAQLAHAVQTADQAELAPDVTQILPADPALQPLLPWPGGLRKGATVAAVGSTSLLMLLLAGAMHDTGSWACIVGLPSFGVLAAGQDYGVPLERLALVPEPGPDWPSIAGTLLDGVDLVIVAPPADVPEGLARSLSSRARQSGAVLIPTRAWPGAELTIDVTSRRWHGLGPGHGRLRYCTLEARSTGRGRAVQPRTTTLAVPPGADTTRRTIPPAPPRTPLPPLVI</sequence>
<dbReference type="AlphaFoldDB" id="A0A931CLE6"/>
<proteinExistence type="predicted"/>
<evidence type="ECO:0000313" key="3">
    <source>
        <dbReference type="Proteomes" id="UP000598146"/>
    </source>
</evidence>
<reference evidence="2" key="1">
    <citation type="submission" date="2020-11" db="EMBL/GenBank/DDBJ databases">
        <title>Isolation and identification of active actinomycetes.</title>
        <authorList>
            <person name="Sun X."/>
        </authorList>
    </citation>
    <scope>NUCLEOTIDE SEQUENCE</scope>
    <source>
        <strain evidence="2">NEAU-A11</strain>
    </source>
</reference>
<accession>A0A931CLE6</accession>
<keyword evidence="3" id="KW-1185">Reference proteome</keyword>
<protein>
    <submittedName>
        <fullName evidence="2">Uncharacterized protein</fullName>
    </submittedName>
</protein>